<comment type="caution">
    <text evidence="1">The sequence shown here is derived from an EMBL/GenBank/DDBJ whole genome shotgun (WGS) entry which is preliminary data.</text>
</comment>
<sequence length="263" mass="27347">QGGNIGIETTGAGDIILSLASGNVGIGTTNPLRLLHLESNIPSPKMFLKDTGNALNEKSWTAGLNGGTYQITTRTDADGAGEVGMSMTRTGTAIDEIQFPKGDVRIDGDLFFKTDGSGLPYASCYGNDIAWTQAAAINVVYNVSDADMVTGQLNLATHDGNGKLTVAKAGRYYCHYTATIKSSIAGKHIISGFEISGSGNMEPDGRNHIDLVGANNQLECSGNAILDLAANATIEMAISSSDAGNPTVTVEHLNITCFQIGGT</sequence>
<organism evidence="1">
    <name type="scientific">marine sediment metagenome</name>
    <dbReference type="NCBI Taxonomy" id="412755"/>
    <lineage>
        <taxon>unclassified sequences</taxon>
        <taxon>metagenomes</taxon>
        <taxon>ecological metagenomes</taxon>
    </lineage>
</organism>
<dbReference type="EMBL" id="LAZR01005441">
    <property type="protein sequence ID" value="KKM99926.1"/>
    <property type="molecule type" value="Genomic_DNA"/>
</dbReference>
<accession>A0A0F9MKR8</accession>
<name>A0A0F9MKR8_9ZZZZ</name>
<feature type="non-terminal residue" evidence="1">
    <location>
        <position position="1"/>
    </location>
</feature>
<reference evidence="1" key="1">
    <citation type="journal article" date="2015" name="Nature">
        <title>Complex archaea that bridge the gap between prokaryotes and eukaryotes.</title>
        <authorList>
            <person name="Spang A."/>
            <person name="Saw J.H."/>
            <person name="Jorgensen S.L."/>
            <person name="Zaremba-Niedzwiedzka K."/>
            <person name="Martijn J."/>
            <person name="Lind A.E."/>
            <person name="van Eijk R."/>
            <person name="Schleper C."/>
            <person name="Guy L."/>
            <person name="Ettema T.J."/>
        </authorList>
    </citation>
    <scope>NUCLEOTIDE SEQUENCE</scope>
</reference>
<gene>
    <name evidence="1" type="ORF">LCGC14_1143060</name>
</gene>
<dbReference type="AlphaFoldDB" id="A0A0F9MKR8"/>
<proteinExistence type="predicted"/>
<protein>
    <submittedName>
        <fullName evidence="1">Uncharacterized protein</fullName>
    </submittedName>
</protein>
<evidence type="ECO:0000313" key="1">
    <source>
        <dbReference type="EMBL" id="KKM99926.1"/>
    </source>
</evidence>